<organism evidence="2 3">
    <name type="scientific">Lithocarpus litseifolius</name>
    <dbReference type="NCBI Taxonomy" id="425828"/>
    <lineage>
        <taxon>Eukaryota</taxon>
        <taxon>Viridiplantae</taxon>
        <taxon>Streptophyta</taxon>
        <taxon>Embryophyta</taxon>
        <taxon>Tracheophyta</taxon>
        <taxon>Spermatophyta</taxon>
        <taxon>Magnoliopsida</taxon>
        <taxon>eudicotyledons</taxon>
        <taxon>Gunneridae</taxon>
        <taxon>Pentapetalae</taxon>
        <taxon>rosids</taxon>
        <taxon>fabids</taxon>
        <taxon>Fagales</taxon>
        <taxon>Fagaceae</taxon>
        <taxon>Lithocarpus</taxon>
    </lineage>
</organism>
<feature type="region of interest" description="Disordered" evidence="1">
    <location>
        <begin position="216"/>
        <end position="266"/>
    </location>
</feature>
<reference evidence="2 3" key="1">
    <citation type="submission" date="2024-01" db="EMBL/GenBank/DDBJ databases">
        <title>A telomere-to-telomere, gap-free genome of sweet tea (Lithocarpus litseifolius).</title>
        <authorList>
            <person name="Zhou J."/>
        </authorList>
    </citation>
    <scope>NUCLEOTIDE SEQUENCE [LARGE SCALE GENOMIC DNA]</scope>
    <source>
        <strain evidence="2">Zhou-2022a</strain>
        <tissue evidence="2">Leaf</tissue>
    </source>
</reference>
<feature type="compositionally biased region" description="Acidic residues" evidence="1">
    <location>
        <begin position="239"/>
        <end position="260"/>
    </location>
</feature>
<feature type="region of interest" description="Disordered" evidence="1">
    <location>
        <begin position="16"/>
        <end position="35"/>
    </location>
</feature>
<dbReference type="EMBL" id="JAZDWU010000005">
    <property type="protein sequence ID" value="KAL0003276.1"/>
    <property type="molecule type" value="Genomic_DNA"/>
</dbReference>
<feature type="compositionally biased region" description="Basic and acidic residues" evidence="1">
    <location>
        <begin position="16"/>
        <end position="27"/>
    </location>
</feature>
<dbReference type="AlphaFoldDB" id="A0AAW2D3M0"/>
<evidence type="ECO:0000313" key="2">
    <source>
        <dbReference type="EMBL" id="KAL0003276.1"/>
    </source>
</evidence>
<sequence>MQSIFVLYFLLQQKPKQESKDQERPNSHETSLVIDDSIAPTPRELDLVLLGHIRIQNPPIPIIPLLHFLVKQLVYIHLRHSFLPQRRAGPRSQMLHKVLQIHLGVSRISLDLARVGAGARPPRLDHDHRNILVTGDGHGANHGVHHHVEEVPVPHAGDQVVAEVKRMVLEQGEADRDLGVEPVELVRVDVDQERGVGVAQELEQWLDEALGGWGLELGGGRRERSGDDVDEREGGGDGDAADAEVAEGEVDVSDGGEEAGGEAGGGGVVVEEVVADGDGGDFGARVEGDDVEVEPAERDGAVGGDGRDQGVGDCEEERGVCVGEGAGESWVWVEDAEGGLEIPFHMIIERPASNFHRLTRQKIVDKVLKLDIGAA</sequence>
<proteinExistence type="predicted"/>
<evidence type="ECO:0000256" key="1">
    <source>
        <dbReference type="SAM" id="MobiDB-lite"/>
    </source>
</evidence>
<comment type="caution">
    <text evidence="2">The sequence shown here is derived from an EMBL/GenBank/DDBJ whole genome shotgun (WGS) entry which is preliminary data.</text>
</comment>
<protein>
    <submittedName>
        <fullName evidence="2">Uncharacterized protein</fullName>
    </submittedName>
</protein>
<accession>A0AAW2D3M0</accession>
<feature type="compositionally biased region" description="Basic and acidic residues" evidence="1">
    <location>
        <begin position="219"/>
        <end position="235"/>
    </location>
</feature>
<dbReference type="Proteomes" id="UP001459277">
    <property type="component" value="Unassembled WGS sequence"/>
</dbReference>
<name>A0AAW2D3M0_9ROSI</name>
<gene>
    <name evidence="2" type="ORF">SO802_017057</name>
</gene>
<evidence type="ECO:0000313" key="3">
    <source>
        <dbReference type="Proteomes" id="UP001459277"/>
    </source>
</evidence>
<keyword evidence="3" id="KW-1185">Reference proteome</keyword>